<evidence type="ECO:0000256" key="4">
    <source>
        <dbReference type="SAM" id="SignalP"/>
    </source>
</evidence>
<dbReference type="Gene3D" id="2.60.40.10">
    <property type="entry name" value="Immunoglobulins"/>
    <property type="match status" value="1"/>
</dbReference>
<proteinExistence type="predicted"/>
<dbReference type="InterPro" id="IPR050199">
    <property type="entry name" value="IgHV"/>
</dbReference>
<evidence type="ECO:0000256" key="2">
    <source>
        <dbReference type="ARBA" id="ARBA00023130"/>
    </source>
</evidence>
<dbReference type="InterPro" id="IPR007110">
    <property type="entry name" value="Ig-like_dom"/>
</dbReference>
<dbReference type="PROSITE" id="PS50835">
    <property type="entry name" value="IG_LIKE"/>
    <property type="match status" value="1"/>
</dbReference>
<evidence type="ECO:0000313" key="7">
    <source>
        <dbReference type="Proteomes" id="UP000694545"/>
    </source>
</evidence>
<dbReference type="GO" id="GO:0019814">
    <property type="term" value="C:immunoglobulin complex"/>
    <property type="evidence" value="ECO:0007669"/>
    <property type="project" value="UniProtKB-KW"/>
</dbReference>
<dbReference type="GO" id="GO:0005576">
    <property type="term" value="C:extracellular region"/>
    <property type="evidence" value="ECO:0007669"/>
    <property type="project" value="UniProtKB-ARBA"/>
</dbReference>
<dbReference type="Ensembl" id="ENSVKKT00000022132.1">
    <property type="protein sequence ID" value="ENSVKKP00000021592.1"/>
    <property type="gene ID" value="ENSVKKG00000014428.1"/>
</dbReference>
<reference evidence="6" key="1">
    <citation type="submission" date="2025-08" db="UniProtKB">
        <authorList>
            <consortium name="Ensembl"/>
        </authorList>
    </citation>
    <scope>IDENTIFICATION</scope>
</reference>
<reference evidence="6" key="2">
    <citation type="submission" date="2025-09" db="UniProtKB">
        <authorList>
            <consortium name="Ensembl"/>
        </authorList>
    </citation>
    <scope>IDENTIFICATION</scope>
</reference>
<dbReference type="GO" id="GO:0002250">
    <property type="term" value="P:adaptive immune response"/>
    <property type="evidence" value="ECO:0007669"/>
    <property type="project" value="UniProtKB-KW"/>
</dbReference>
<dbReference type="InterPro" id="IPR013106">
    <property type="entry name" value="Ig_V-set"/>
</dbReference>
<dbReference type="AlphaFoldDB" id="A0A8D2Q5R5"/>
<dbReference type="InterPro" id="IPR013783">
    <property type="entry name" value="Ig-like_fold"/>
</dbReference>
<dbReference type="Proteomes" id="UP000694545">
    <property type="component" value="Unplaced"/>
</dbReference>
<dbReference type="InterPro" id="IPR036179">
    <property type="entry name" value="Ig-like_dom_sf"/>
</dbReference>
<evidence type="ECO:0000256" key="3">
    <source>
        <dbReference type="ARBA" id="ARBA00043265"/>
    </source>
</evidence>
<dbReference type="SUPFAM" id="SSF48726">
    <property type="entry name" value="Immunoglobulin"/>
    <property type="match status" value="1"/>
</dbReference>
<feature type="signal peptide" evidence="4">
    <location>
        <begin position="1"/>
        <end position="19"/>
    </location>
</feature>
<organism evidence="6 7">
    <name type="scientific">Varanus komodoensis</name>
    <name type="common">Komodo dragon</name>
    <dbReference type="NCBI Taxonomy" id="61221"/>
    <lineage>
        <taxon>Eukaryota</taxon>
        <taxon>Metazoa</taxon>
        <taxon>Chordata</taxon>
        <taxon>Craniata</taxon>
        <taxon>Vertebrata</taxon>
        <taxon>Euteleostomi</taxon>
        <taxon>Lepidosauria</taxon>
        <taxon>Squamata</taxon>
        <taxon>Bifurcata</taxon>
        <taxon>Unidentata</taxon>
        <taxon>Episquamata</taxon>
        <taxon>Toxicofera</taxon>
        <taxon>Anguimorpha</taxon>
        <taxon>Paleoanguimorpha</taxon>
        <taxon>Varanoidea</taxon>
        <taxon>Varanidae</taxon>
        <taxon>Varanus</taxon>
    </lineage>
</organism>
<keyword evidence="3" id="KW-1280">Immunoglobulin</keyword>
<keyword evidence="1" id="KW-0391">Immunity</keyword>
<keyword evidence="2" id="KW-1064">Adaptive immunity</keyword>
<sequence length="125" mass="13816">MSHWVLASLKYFAISFAGAQSKIQLVESGGDVQRPGGSLRLSCKASGYDFSSLGMNWVRQAPEKGLEWVAYTGVSSTPLFYSDAVSGRFTISKDNSNSLLFLQMDNLKPEDTAMYYCARATHVWN</sequence>
<keyword evidence="7" id="KW-1185">Reference proteome</keyword>
<name>A0A8D2Q5R5_VARKO</name>
<dbReference type="OMA" id="ARATHVW"/>
<keyword evidence="4" id="KW-0732">Signal</keyword>
<dbReference type="Pfam" id="PF07686">
    <property type="entry name" value="V-set"/>
    <property type="match status" value="1"/>
</dbReference>
<accession>A0A8D2Q5R5</accession>
<evidence type="ECO:0000313" key="6">
    <source>
        <dbReference type="Ensembl" id="ENSVKKP00000021592.1"/>
    </source>
</evidence>
<evidence type="ECO:0000256" key="1">
    <source>
        <dbReference type="ARBA" id="ARBA00022859"/>
    </source>
</evidence>
<evidence type="ECO:0000259" key="5">
    <source>
        <dbReference type="PROSITE" id="PS50835"/>
    </source>
</evidence>
<feature type="domain" description="Ig-like" evidence="5">
    <location>
        <begin position="36"/>
        <end position="125"/>
    </location>
</feature>
<dbReference type="PANTHER" id="PTHR23266">
    <property type="entry name" value="IMMUNOGLOBULIN HEAVY CHAIN"/>
    <property type="match status" value="1"/>
</dbReference>
<dbReference type="FunFam" id="2.60.40.10:FF:002198">
    <property type="entry name" value="Immunoglobulin heavy variable 5-2"/>
    <property type="match status" value="1"/>
</dbReference>
<protein>
    <recommendedName>
        <fullName evidence="5">Ig-like domain-containing protein</fullName>
    </recommendedName>
</protein>
<feature type="chain" id="PRO_5033988200" description="Ig-like domain-containing protein" evidence="4">
    <location>
        <begin position="20"/>
        <end position="125"/>
    </location>
</feature>
<dbReference type="SMART" id="SM00406">
    <property type="entry name" value="IGv"/>
    <property type="match status" value="1"/>
</dbReference>